<comment type="caution">
    <text evidence="4">The sequence shown here is derived from an EMBL/GenBank/DDBJ whole genome shotgun (WGS) entry which is preliminary data.</text>
</comment>
<evidence type="ECO:0000313" key="4">
    <source>
        <dbReference type="EMBL" id="GAA5142133.1"/>
    </source>
</evidence>
<organism evidence="4 5">
    <name type="scientific">Pseudonocardia adelaidensis</name>
    <dbReference type="NCBI Taxonomy" id="648754"/>
    <lineage>
        <taxon>Bacteria</taxon>
        <taxon>Bacillati</taxon>
        <taxon>Actinomycetota</taxon>
        <taxon>Actinomycetes</taxon>
        <taxon>Pseudonocardiales</taxon>
        <taxon>Pseudonocardiaceae</taxon>
        <taxon>Pseudonocardia</taxon>
    </lineage>
</organism>
<dbReference type="InterPro" id="IPR027268">
    <property type="entry name" value="Peptidase_M4/M1_CTD_sf"/>
</dbReference>
<name>A0ABP9PB47_9PSEU</name>
<reference evidence="5" key="1">
    <citation type="journal article" date="2019" name="Int. J. Syst. Evol. Microbiol.">
        <title>The Global Catalogue of Microorganisms (GCM) 10K type strain sequencing project: providing services to taxonomists for standard genome sequencing and annotation.</title>
        <authorList>
            <consortium name="The Broad Institute Genomics Platform"/>
            <consortium name="The Broad Institute Genome Sequencing Center for Infectious Disease"/>
            <person name="Wu L."/>
            <person name="Ma J."/>
        </authorList>
    </citation>
    <scope>NUCLEOTIDE SEQUENCE [LARGE SCALE GENOMIC DNA]</scope>
    <source>
        <strain evidence="5">JCM 18302</strain>
    </source>
</reference>
<protein>
    <recommendedName>
        <fullName evidence="3">Peptidase M1 membrane alanine aminopeptidase domain-containing protein</fullName>
    </recommendedName>
</protein>
<dbReference type="Pfam" id="PF01433">
    <property type="entry name" value="Peptidase_M1"/>
    <property type="match status" value="1"/>
</dbReference>
<feature type="region of interest" description="Disordered" evidence="1">
    <location>
        <begin position="216"/>
        <end position="235"/>
    </location>
</feature>
<gene>
    <name evidence="4" type="ORF">GCM10023320_82080</name>
</gene>
<proteinExistence type="predicted"/>
<dbReference type="PROSITE" id="PS51257">
    <property type="entry name" value="PROKAR_LIPOPROTEIN"/>
    <property type="match status" value="1"/>
</dbReference>
<keyword evidence="5" id="KW-1185">Reference proteome</keyword>
<feature type="chain" id="PRO_5047359428" description="Peptidase M1 membrane alanine aminopeptidase domain-containing protein" evidence="2">
    <location>
        <begin position="24"/>
        <end position="480"/>
    </location>
</feature>
<dbReference type="PANTHER" id="PTHR45726">
    <property type="entry name" value="LEUKOTRIENE A-4 HYDROLASE"/>
    <property type="match status" value="1"/>
</dbReference>
<dbReference type="EMBL" id="BAABJO010000058">
    <property type="protein sequence ID" value="GAA5142133.1"/>
    <property type="molecule type" value="Genomic_DNA"/>
</dbReference>
<dbReference type="Gene3D" id="1.10.390.10">
    <property type="entry name" value="Neutral Protease Domain 2"/>
    <property type="match status" value="1"/>
</dbReference>
<evidence type="ECO:0000256" key="2">
    <source>
        <dbReference type="SAM" id="SignalP"/>
    </source>
</evidence>
<keyword evidence="2" id="KW-0732">Signal</keyword>
<feature type="compositionally biased region" description="Low complexity" evidence="1">
    <location>
        <begin position="222"/>
        <end position="235"/>
    </location>
</feature>
<dbReference type="InterPro" id="IPR034015">
    <property type="entry name" value="M1_LTA4H"/>
</dbReference>
<evidence type="ECO:0000259" key="3">
    <source>
        <dbReference type="Pfam" id="PF01433"/>
    </source>
</evidence>
<dbReference type="Proteomes" id="UP001500804">
    <property type="component" value="Unassembled WGS sequence"/>
</dbReference>
<dbReference type="SUPFAM" id="SSF55486">
    <property type="entry name" value="Metalloproteases ('zincins'), catalytic domain"/>
    <property type="match status" value="1"/>
</dbReference>
<evidence type="ECO:0000313" key="5">
    <source>
        <dbReference type="Proteomes" id="UP001500804"/>
    </source>
</evidence>
<dbReference type="PANTHER" id="PTHR45726:SF3">
    <property type="entry name" value="LEUKOTRIENE A-4 HYDROLASE"/>
    <property type="match status" value="1"/>
</dbReference>
<dbReference type="RefSeq" id="WP_345613280.1">
    <property type="nucleotide sequence ID" value="NZ_BAABJO010000058.1"/>
</dbReference>
<sequence>MITSRRTRAPLAVTALLAVSALATSCTGATPAQEVAVSDYGSGLWPDRPRVRLSFDVAPDLASATGKESVAFTPDAPTCDLDFRAWPNNPTMHEAGDALTVTSASVEGRPATPQVTAAGAPDGAPGTLITVPLRDCLAAGQTTHAELDFRLILGADANERVGHSPETRTAWFGSGFPLLSWIRGSGWARDPAVPMNGETAASEDFMLSDLSVTAPSDDKVLGPGTSAGDAPGPTPGTTTHRFAASAIRDVTVALGQYDVLDRDIGAVHLHLATTTSGTKATPTQWADQIERAVTGLTQLFGPFPYPDLTVAITPGQSDGTEYPTALQMTDSTNDDLPALIAHEVSHQWFYSLVGNNQAKDPWLDESLATVGEAIVGGDAGSYQYDDTPHSVAGLMGRPMSYWAAHGGFKRYNQGVYDQGAAVLLEARRRVGDQAFDADLRKYILANAHHVATPVSFAQAFGDQPPVLDLLRDAGALPTSP</sequence>
<feature type="domain" description="Peptidase M1 membrane alanine aminopeptidase" evidence="3">
    <location>
        <begin position="329"/>
        <end position="377"/>
    </location>
</feature>
<feature type="signal peptide" evidence="2">
    <location>
        <begin position="1"/>
        <end position="23"/>
    </location>
</feature>
<dbReference type="InterPro" id="IPR014782">
    <property type="entry name" value="Peptidase_M1_dom"/>
</dbReference>
<evidence type="ECO:0000256" key="1">
    <source>
        <dbReference type="SAM" id="MobiDB-lite"/>
    </source>
</evidence>
<accession>A0ABP9PB47</accession>